<dbReference type="OrthoDB" id="1160493at2"/>
<gene>
    <name evidence="2" type="ORF">SAMN04487893_10587</name>
</gene>
<proteinExistence type="predicted"/>
<organism evidence="2 3">
    <name type="scientific">Myroides guanonis</name>
    <dbReference type="NCBI Taxonomy" id="1150112"/>
    <lineage>
        <taxon>Bacteria</taxon>
        <taxon>Pseudomonadati</taxon>
        <taxon>Bacteroidota</taxon>
        <taxon>Flavobacteriia</taxon>
        <taxon>Flavobacteriales</taxon>
        <taxon>Flavobacteriaceae</taxon>
        <taxon>Myroides</taxon>
    </lineage>
</organism>
<accession>A0A1I3Q6H3</accession>
<name>A0A1I3Q6H3_9FLAO</name>
<evidence type="ECO:0008006" key="4">
    <source>
        <dbReference type="Google" id="ProtNLM"/>
    </source>
</evidence>
<keyword evidence="1" id="KW-0732">Signal</keyword>
<feature type="chain" id="PRO_5017211422" description="Alpha-ketoglutarate decarboxylase" evidence="1">
    <location>
        <begin position="28"/>
        <end position="182"/>
    </location>
</feature>
<feature type="signal peptide" evidence="1">
    <location>
        <begin position="1"/>
        <end position="27"/>
    </location>
</feature>
<protein>
    <recommendedName>
        <fullName evidence="4">Alpha-ketoglutarate decarboxylase</fullName>
    </recommendedName>
</protein>
<keyword evidence="3" id="KW-1185">Reference proteome</keyword>
<dbReference type="STRING" id="1150112.SAMN04487893_10587"/>
<sequence length="182" mass="20336">MTRFNITNLTRFLLISFFLTGCFSNIAQNQDNKTQNNDFAKNLRFGGGLGLGFGSGYTDIMIAPSAIYQVNNMVAVGIGLQGSYVESKNYYTSFMYGGSIIGLFNPIPEIQLSAELEQLRVNNSYKTTSGPDYDHDFWNTALFLGAGYNTGNVTVGLRYNVLYNKRDDVYGGAYMPFIRVYF</sequence>
<evidence type="ECO:0000313" key="2">
    <source>
        <dbReference type="EMBL" id="SFJ29623.1"/>
    </source>
</evidence>
<evidence type="ECO:0000256" key="1">
    <source>
        <dbReference type="SAM" id="SignalP"/>
    </source>
</evidence>
<reference evidence="3" key="1">
    <citation type="submission" date="2016-10" db="EMBL/GenBank/DDBJ databases">
        <authorList>
            <person name="Varghese N."/>
            <person name="Submissions S."/>
        </authorList>
    </citation>
    <scope>NUCLEOTIDE SEQUENCE [LARGE SCALE GENOMIC DNA]</scope>
    <source>
        <strain evidence="3">DSM 26542</strain>
    </source>
</reference>
<dbReference type="RefSeq" id="WP_090678571.1">
    <property type="nucleotide sequence ID" value="NZ_FORU01000005.1"/>
</dbReference>
<dbReference type="Proteomes" id="UP000243887">
    <property type="component" value="Unassembled WGS sequence"/>
</dbReference>
<dbReference type="PROSITE" id="PS51257">
    <property type="entry name" value="PROKAR_LIPOPROTEIN"/>
    <property type="match status" value="1"/>
</dbReference>
<dbReference type="AlphaFoldDB" id="A0A1I3Q6H3"/>
<dbReference type="EMBL" id="FORU01000005">
    <property type="protein sequence ID" value="SFJ29623.1"/>
    <property type="molecule type" value="Genomic_DNA"/>
</dbReference>
<evidence type="ECO:0000313" key="3">
    <source>
        <dbReference type="Proteomes" id="UP000243887"/>
    </source>
</evidence>